<evidence type="ECO:0000259" key="4">
    <source>
        <dbReference type="Pfam" id="PF00884"/>
    </source>
</evidence>
<keyword evidence="6" id="KW-1185">Reference proteome</keyword>
<dbReference type="STRING" id="583355.Caka_0422"/>
<accession>D5EN12</accession>
<dbReference type="Gene3D" id="3.40.720.10">
    <property type="entry name" value="Alkaline Phosphatase, subunit A"/>
    <property type="match status" value="1"/>
</dbReference>
<evidence type="ECO:0000256" key="1">
    <source>
        <dbReference type="ARBA" id="ARBA00022723"/>
    </source>
</evidence>
<evidence type="ECO:0000313" key="6">
    <source>
        <dbReference type="Proteomes" id="UP000000925"/>
    </source>
</evidence>
<reference evidence="5 6" key="1">
    <citation type="journal article" date="2010" name="Stand. Genomic Sci.">
        <title>Complete genome sequence of Coraliomargarita akajimensis type strain (04OKA010-24).</title>
        <authorList>
            <person name="Mavromatis K."/>
            <person name="Abt B."/>
            <person name="Brambilla E."/>
            <person name="Lapidus A."/>
            <person name="Copeland A."/>
            <person name="Deshpande S."/>
            <person name="Nolan M."/>
            <person name="Lucas S."/>
            <person name="Tice H."/>
            <person name="Cheng J.F."/>
            <person name="Han C."/>
            <person name="Detter J.C."/>
            <person name="Woyke T."/>
            <person name="Goodwin L."/>
            <person name="Pitluck S."/>
            <person name="Held B."/>
            <person name="Brettin T."/>
            <person name="Tapia R."/>
            <person name="Ivanova N."/>
            <person name="Mikhailova N."/>
            <person name="Pati A."/>
            <person name="Liolios K."/>
            <person name="Chen A."/>
            <person name="Palaniappan K."/>
            <person name="Land M."/>
            <person name="Hauser L."/>
            <person name="Chang Y.J."/>
            <person name="Jeffries C.D."/>
            <person name="Rohde M."/>
            <person name="Goker M."/>
            <person name="Bristow J."/>
            <person name="Eisen J.A."/>
            <person name="Markowitz V."/>
            <person name="Hugenholtz P."/>
            <person name="Klenk H.P."/>
            <person name="Kyrpides N.C."/>
        </authorList>
    </citation>
    <scope>NUCLEOTIDE SEQUENCE [LARGE SCALE GENOMIC DNA]</scope>
    <source>
        <strain evidence="6">DSM 45221 / IAM 15411 / JCM 23193 / KCTC 12865</strain>
    </source>
</reference>
<dbReference type="OrthoDB" id="9803751at2"/>
<feature type="signal peptide" evidence="3">
    <location>
        <begin position="1"/>
        <end position="21"/>
    </location>
</feature>
<dbReference type="PANTHER" id="PTHR45953:SF1">
    <property type="entry name" value="IDURONATE 2-SULFATASE"/>
    <property type="match status" value="1"/>
</dbReference>
<evidence type="ECO:0000256" key="2">
    <source>
        <dbReference type="ARBA" id="ARBA00022801"/>
    </source>
</evidence>
<dbReference type="Proteomes" id="UP000000925">
    <property type="component" value="Chromosome"/>
</dbReference>
<dbReference type="InterPro" id="IPR017850">
    <property type="entry name" value="Alkaline_phosphatase_core_sf"/>
</dbReference>
<proteinExistence type="predicted"/>
<dbReference type="GO" id="GO:0008484">
    <property type="term" value="F:sulfuric ester hydrolase activity"/>
    <property type="evidence" value="ECO:0007669"/>
    <property type="project" value="TreeGrafter"/>
</dbReference>
<keyword evidence="2" id="KW-0378">Hydrolase</keyword>
<protein>
    <submittedName>
        <fullName evidence="5">Sulfatase</fullName>
    </submittedName>
</protein>
<gene>
    <name evidence="5" type="ordered locus">Caka_0422</name>
</gene>
<keyword evidence="3" id="KW-0732">Signal</keyword>
<dbReference type="EMBL" id="CP001998">
    <property type="protein sequence ID" value="ADE53447.1"/>
    <property type="molecule type" value="Genomic_DNA"/>
</dbReference>
<dbReference type="Pfam" id="PF00884">
    <property type="entry name" value="Sulfatase"/>
    <property type="match status" value="1"/>
</dbReference>
<dbReference type="GO" id="GO:0005737">
    <property type="term" value="C:cytoplasm"/>
    <property type="evidence" value="ECO:0007669"/>
    <property type="project" value="TreeGrafter"/>
</dbReference>
<organism evidence="5 6">
    <name type="scientific">Coraliomargarita akajimensis (strain DSM 45221 / IAM 15411 / JCM 23193 / KCTC 12865 / 04OKA010-24)</name>
    <dbReference type="NCBI Taxonomy" id="583355"/>
    <lineage>
        <taxon>Bacteria</taxon>
        <taxon>Pseudomonadati</taxon>
        <taxon>Verrucomicrobiota</taxon>
        <taxon>Opitutia</taxon>
        <taxon>Puniceicoccales</taxon>
        <taxon>Coraliomargaritaceae</taxon>
        <taxon>Coraliomargarita</taxon>
    </lineage>
</organism>
<dbReference type="RefSeq" id="WP_013042172.1">
    <property type="nucleotide sequence ID" value="NC_014008.1"/>
</dbReference>
<dbReference type="GO" id="GO:0046872">
    <property type="term" value="F:metal ion binding"/>
    <property type="evidence" value="ECO:0007669"/>
    <property type="project" value="UniProtKB-KW"/>
</dbReference>
<dbReference type="AlphaFoldDB" id="D5EN12"/>
<name>D5EN12_CORAD</name>
<evidence type="ECO:0000256" key="3">
    <source>
        <dbReference type="SAM" id="SignalP"/>
    </source>
</evidence>
<dbReference type="KEGG" id="caa:Caka_0422"/>
<keyword evidence="1" id="KW-0479">Metal-binding</keyword>
<feature type="domain" description="Sulfatase N-terminal" evidence="4">
    <location>
        <begin position="26"/>
        <end position="459"/>
    </location>
</feature>
<dbReference type="HOGENOM" id="CLU_444603_0_0_0"/>
<dbReference type="SUPFAM" id="SSF53649">
    <property type="entry name" value="Alkaline phosphatase-like"/>
    <property type="match status" value="1"/>
</dbReference>
<feature type="chain" id="PRO_5003070827" evidence="3">
    <location>
        <begin position="22"/>
        <end position="608"/>
    </location>
</feature>
<sequence length="608" mass="68768">MKATKLLTAVLACLIGGKAFAASQQPNVLWILTDDQRYDSIRAFNKLLHGREMSALGYVESPETDRLAAMGTTFINTYCQAQGCAPSRASMHYGRYPFRSGVYEFEYHNRNAEHARPTLPEQMADLGYQTIHVGKLGFRVKEIVKPGWTKSFNPYQNSVSFKKMHQDGLTGWGKNWIYKVGDVKLDEPIKETEFFVKPNGEFVYSSLKVEAMFPERKGQLEAFLKEYDIMRHFNEKKGKSLEKGMILSGISTQPSGKTRDGQYVSVMADILRNENQEFMVGSQQVTGVDPSKPVFIHLGFDFPHTPVLPPADWRERFQQHRYQVPAVDPNEMERMPEQIKRALGYGASDHYTDEQKQKIVQDYFAFCAYGDALVGEAAREFVRYSNQHQQPWMIVYVCGDHGFKLNEHGSVSKFTPWDLDSHNPIIVVSSDKKRFPAGKVVTDFTEFMDIAPTIMAAGGAALESEAYDYLDGFDLAKVASGEVPARDYVIGESHAVVGPRAFIRTKDFVFSMQTRPDKKKGVNMEWARTASYEELDPCLYHFAKDPEEVNNVAFNPEYQAIAMKMKDKLVDIVLGDGRVEVNWGKKADGIEVHRSNFAPGAHDGQLKL</sequence>
<dbReference type="CDD" id="cd16153">
    <property type="entry name" value="sulfatase_like"/>
    <property type="match status" value="1"/>
</dbReference>
<dbReference type="eggNOG" id="COG3119">
    <property type="taxonomic scope" value="Bacteria"/>
</dbReference>
<dbReference type="PANTHER" id="PTHR45953">
    <property type="entry name" value="IDURONATE 2-SULFATASE"/>
    <property type="match status" value="1"/>
</dbReference>
<evidence type="ECO:0000313" key="5">
    <source>
        <dbReference type="EMBL" id="ADE53447.1"/>
    </source>
</evidence>
<dbReference type="InterPro" id="IPR000917">
    <property type="entry name" value="Sulfatase_N"/>
</dbReference>